<evidence type="ECO:0000256" key="5">
    <source>
        <dbReference type="ARBA" id="ARBA00023002"/>
    </source>
</evidence>
<keyword evidence="3" id="KW-0479">Metal-binding</keyword>
<evidence type="ECO:0000256" key="6">
    <source>
        <dbReference type="SAM" id="MobiDB-lite"/>
    </source>
</evidence>
<name>A0A4D4LMT6_STRVO</name>
<keyword evidence="8" id="KW-1185">Reference proteome</keyword>
<dbReference type="GO" id="GO:0016491">
    <property type="term" value="F:oxidoreductase activity"/>
    <property type="evidence" value="ECO:0007669"/>
    <property type="project" value="UniProtKB-KW"/>
</dbReference>
<proteinExistence type="inferred from homology"/>
<evidence type="ECO:0000256" key="2">
    <source>
        <dbReference type="ARBA" id="ARBA00008072"/>
    </source>
</evidence>
<evidence type="ECO:0000256" key="4">
    <source>
        <dbReference type="ARBA" id="ARBA00022833"/>
    </source>
</evidence>
<dbReference type="Proteomes" id="UP000301309">
    <property type="component" value="Unassembled WGS sequence"/>
</dbReference>
<dbReference type="PANTHER" id="PTHR43161:SF9">
    <property type="entry name" value="SORBITOL DEHYDROGENASE"/>
    <property type="match status" value="1"/>
</dbReference>
<gene>
    <name evidence="7" type="ORF">SVIO_098320</name>
</gene>
<dbReference type="InterPro" id="IPR011032">
    <property type="entry name" value="GroES-like_sf"/>
</dbReference>
<evidence type="ECO:0000256" key="1">
    <source>
        <dbReference type="ARBA" id="ARBA00001947"/>
    </source>
</evidence>
<protein>
    <submittedName>
        <fullName evidence="7">Uncharacterized protein</fullName>
    </submittedName>
</protein>
<sequence length="120" mass="12260">MNDATAAILHGPKDVRIERCPIPGPAPGEVLVEIGAVGLCGSDLHYYAHGENGPMCSAPPPRSATRRPERSWRATARCPRAPRSPSSPPSPANAAGPAARAATISARTAAASAPRPPTAP</sequence>
<dbReference type="GO" id="GO:0046872">
    <property type="term" value="F:metal ion binding"/>
    <property type="evidence" value="ECO:0007669"/>
    <property type="project" value="UniProtKB-KW"/>
</dbReference>
<feature type="region of interest" description="Disordered" evidence="6">
    <location>
        <begin position="51"/>
        <end position="120"/>
    </location>
</feature>
<organism evidence="7 8">
    <name type="scientific">Streptomyces violaceusniger</name>
    <dbReference type="NCBI Taxonomy" id="68280"/>
    <lineage>
        <taxon>Bacteria</taxon>
        <taxon>Bacillati</taxon>
        <taxon>Actinomycetota</taxon>
        <taxon>Actinomycetes</taxon>
        <taxon>Kitasatosporales</taxon>
        <taxon>Streptomycetaceae</taxon>
        <taxon>Streptomyces</taxon>
        <taxon>Streptomyces violaceusniger group</taxon>
    </lineage>
</organism>
<comment type="caution">
    <text evidence="7">The sequence shown here is derived from an EMBL/GenBank/DDBJ whole genome shotgun (WGS) entry which is preliminary data.</text>
</comment>
<dbReference type="EMBL" id="BJHW01000002">
    <property type="protein sequence ID" value="GDY59209.1"/>
    <property type="molecule type" value="Genomic_DNA"/>
</dbReference>
<evidence type="ECO:0000313" key="7">
    <source>
        <dbReference type="EMBL" id="GDY59209.1"/>
    </source>
</evidence>
<dbReference type="Gene3D" id="3.90.180.10">
    <property type="entry name" value="Medium-chain alcohol dehydrogenases, catalytic domain"/>
    <property type="match status" value="1"/>
</dbReference>
<dbReference type="AlphaFoldDB" id="A0A4D4LMT6"/>
<evidence type="ECO:0000313" key="8">
    <source>
        <dbReference type="Proteomes" id="UP000301309"/>
    </source>
</evidence>
<dbReference type="SUPFAM" id="SSF50129">
    <property type="entry name" value="GroES-like"/>
    <property type="match status" value="1"/>
</dbReference>
<keyword evidence="4" id="KW-0862">Zinc</keyword>
<feature type="compositionally biased region" description="Low complexity" evidence="6">
    <location>
        <begin position="92"/>
        <end position="113"/>
    </location>
</feature>
<comment type="similarity">
    <text evidence="2">Belongs to the zinc-containing alcohol dehydrogenase family.</text>
</comment>
<reference evidence="7 8" key="1">
    <citation type="journal article" date="2020" name="Int. J. Syst. Evol. Microbiol.">
        <title>Reclassification of Streptomyces castelarensis and Streptomyces sporoclivatus as later heterotypic synonyms of Streptomyces antimycoticus.</title>
        <authorList>
            <person name="Komaki H."/>
            <person name="Tamura T."/>
        </authorList>
    </citation>
    <scope>NUCLEOTIDE SEQUENCE [LARGE SCALE GENOMIC DNA]</scope>
    <source>
        <strain evidence="7 8">NBRC 13459</strain>
    </source>
</reference>
<comment type="cofactor">
    <cofactor evidence="1">
        <name>Zn(2+)</name>
        <dbReference type="ChEBI" id="CHEBI:29105"/>
    </cofactor>
</comment>
<keyword evidence="5" id="KW-0560">Oxidoreductase</keyword>
<accession>A0A4D4LMT6</accession>
<evidence type="ECO:0000256" key="3">
    <source>
        <dbReference type="ARBA" id="ARBA00022723"/>
    </source>
</evidence>
<feature type="compositionally biased region" description="Low complexity" evidence="6">
    <location>
        <begin position="73"/>
        <end position="84"/>
    </location>
</feature>
<dbReference type="PANTHER" id="PTHR43161">
    <property type="entry name" value="SORBITOL DEHYDROGENASE"/>
    <property type="match status" value="1"/>
</dbReference>